<dbReference type="Proteomes" id="UP001060085">
    <property type="component" value="Linkage Group LG08"/>
</dbReference>
<accession>A0ACB9ZLA8</accession>
<evidence type="ECO:0000313" key="2">
    <source>
        <dbReference type="Proteomes" id="UP001060085"/>
    </source>
</evidence>
<evidence type="ECO:0000313" key="1">
    <source>
        <dbReference type="EMBL" id="KAI5648469.1"/>
    </source>
</evidence>
<comment type="caution">
    <text evidence="1">The sequence shown here is derived from an EMBL/GenBank/DDBJ whole genome shotgun (WGS) entry which is preliminary data.</text>
</comment>
<organism evidence="1 2">
    <name type="scientific">Catharanthus roseus</name>
    <name type="common">Madagascar periwinkle</name>
    <name type="synonym">Vinca rosea</name>
    <dbReference type="NCBI Taxonomy" id="4058"/>
    <lineage>
        <taxon>Eukaryota</taxon>
        <taxon>Viridiplantae</taxon>
        <taxon>Streptophyta</taxon>
        <taxon>Embryophyta</taxon>
        <taxon>Tracheophyta</taxon>
        <taxon>Spermatophyta</taxon>
        <taxon>Magnoliopsida</taxon>
        <taxon>eudicotyledons</taxon>
        <taxon>Gunneridae</taxon>
        <taxon>Pentapetalae</taxon>
        <taxon>asterids</taxon>
        <taxon>lamiids</taxon>
        <taxon>Gentianales</taxon>
        <taxon>Apocynaceae</taxon>
        <taxon>Rauvolfioideae</taxon>
        <taxon>Vinceae</taxon>
        <taxon>Catharanthinae</taxon>
        <taxon>Catharanthus</taxon>
    </lineage>
</organism>
<protein>
    <submittedName>
        <fullName evidence="1">Uncharacterized protein</fullName>
    </submittedName>
</protein>
<reference evidence="2" key="1">
    <citation type="journal article" date="2023" name="Nat. Plants">
        <title>Single-cell RNA sequencing provides a high-resolution roadmap for understanding the multicellular compartmentation of specialized metabolism.</title>
        <authorList>
            <person name="Sun S."/>
            <person name="Shen X."/>
            <person name="Li Y."/>
            <person name="Li Y."/>
            <person name="Wang S."/>
            <person name="Li R."/>
            <person name="Zhang H."/>
            <person name="Shen G."/>
            <person name="Guo B."/>
            <person name="Wei J."/>
            <person name="Xu J."/>
            <person name="St-Pierre B."/>
            <person name="Chen S."/>
            <person name="Sun C."/>
        </authorList>
    </citation>
    <scope>NUCLEOTIDE SEQUENCE [LARGE SCALE GENOMIC DNA]</scope>
</reference>
<keyword evidence="2" id="KW-1185">Reference proteome</keyword>
<proteinExistence type="predicted"/>
<dbReference type="EMBL" id="CM044708">
    <property type="protein sequence ID" value="KAI5648469.1"/>
    <property type="molecule type" value="Genomic_DNA"/>
</dbReference>
<gene>
    <name evidence="1" type="ORF">M9H77_34474</name>
</gene>
<name>A0ACB9ZLA8_CATRO</name>
<sequence>MTPPNLHKFTHLNPKPVETHIAPNNDNGMGSLKGMGLNLLGQDTGPGWKDSLPSIFSLPLHQAFFSFWTSPPLLPLKEASATNVASQPYRLTTHPCCCFEVKKRAEGERGTTGSVTSGAVSAAAVTAVLQPPSTVVVGCSLSRARRSFPKLHRPCRCYYSHCCTTRLDLFFPWLVLGVAGAALPEKKKKKKEAISAKEEEEGPDCNFIIAIIIFRHTSAHSSSAQDLPEILEKIRKSYYRRKKTRYIILPVDVCFLCGSSQMVSVKRLKSTPSKGLEYMFCATLVDNLYKNGRKVSHLGAKLRINIGAAPRLDYLHTVVEFGILHFGLSKLRNVSESQDIFSTKVKGTYGYLDPDYFITHKSTTKTYVYAFGVVMLVVLCGTPVIDPRISGQP</sequence>